<protein>
    <submittedName>
        <fullName evidence="2">HNH endonuclease</fullName>
    </submittedName>
</protein>
<dbReference type="InterPro" id="IPR003615">
    <property type="entry name" value="HNH_nuc"/>
</dbReference>
<keyword evidence="2" id="KW-0540">Nuclease</keyword>
<name>A0A437M5N9_9SPHN</name>
<dbReference type="GO" id="GO:0003676">
    <property type="term" value="F:nucleic acid binding"/>
    <property type="evidence" value="ECO:0007669"/>
    <property type="project" value="InterPro"/>
</dbReference>
<keyword evidence="3" id="KW-1185">Reference proteome</keyword>
<evidence type="ECO:0000313" key="3">
    <source>
        <dbReference type="Proteomes" id="UP000282971"/>
    </source>
</evidence>
<dbReference type="Pfam" id="PF01844">
    <property type="entry name" value="HNH"/>
    <property type="match status" value="1"/>
</dbReference>
<dbReference type="Proteomes" id="UP000282971">
    <property type="component" value="Unassembled WGS sequence"/>
</dbReference>
<reference evidence="2 3" key="1">
    <citation type="submission" date="2019-01" db="EMBL/GenBank/DDBJ databases">
        <authorList>
            <person name="Chen W.-M."/>
        </authorList>
    </citation>
    <scope>NUCLEOTIDE SEQUENCE [LARGE SCALE GENOMIC DNA]</scope>
    <source>
        <strain evidence="2 3">CCP-7</strain>
    </source>
</reference>
<dbReference type="GO" id="GO:0008270">
    <property type="term" value="F:zinc ion binding"/>
    <property type="evidence" value="ECO:0007669"/>
    <property type="project" value="InterPro"/>
</dbReference>
<sequence>MDLDLQLSQMKPRTKGLVFDLVSEAGFDVTDWLKSASQPSKAKANPKYCYEWSFVQPETVVIFNLWHDIMKPHDGYIVYQENFRANAEHHRANGGKQQWITRGEKLDRDVSVAANGGLPVRVIVLDGDRRNTEDPNSESSKVRFRELDPEPWHVLKYDRTNGDFILARGKPKNQFVDQFDVGLPDQADRVSATVNRFVRKAEVRQAALSRAAGHCELCGEAGFVMESGAIYLETHHIIPLCEGGSDDIRNVAAVCPNDHKRAHFAANRSTIRDKLLLVAND</sequence>
<comment type="caution">
    <text evidence="2">The sequence shown here is derived from an EMBL/GenBank/DDBJ whole genome shotgun (WGS) entry which is preliminary data.</text>
</comment>
<dbReference type="OrthoDB" id="9802640at2"/>
<keyword evidence="2" id="KW-0378">Hydrolase</keyword>
<accession>A0A437M5N9</accession>
<dbReference type="EMBL" id="SACN01000001">
    <property type="protein sequence ID" value="RVT92856.1"/>
    <property type="molecule type" value="Genomic_DNA"/>
</dbReference>
<dbReference type="AlphaFoldDB" id="A0A437M5N9"/>
<evidence type="ECO:0000313" key="2">
    <source>
        <dbReference type="EMBL" id="RVT92856.1"/>
    </source>
</evidence>
<feature type="domain" description="HNH nuclease" evidence="1">
    <location>
        <begin position="202"/>
        <end position="260"/>
    </location>
</feature>
<dbReference type="Gene3D" id="1.10.30.50">
    <property type="match status" value="1"/>
</dbReference>
<dbReference type="CDD" id="cd00085">
    <property type="entry name" value="HNHc"/>
    <property type="match status" value="1"/>
</dbReference>
<dbReference type="RefSeq" id="WP_127740882.1">
    <property type="nucleotide sequence ID" value="NZ_SACN01000001.1"/>
</dbReference>
<proteinExistence type="predicted"/>
<dbReference type="InterPro" id="IPR002711">
    <property type="entry name" value="HNH"/>
</dbReference>
<dbReference type="GO" id="GO:0004519">
    <property type="term" value="F:endonuclease activity"/>
    <property type="evidence" value="ECO:0007669"/>
    <property type="project" value="UniProtKB-KW"/>
</dbReference>
<keyword evidence="2" id="KW-0255">Endonuclease</keyword>
<evidence type="ECO:0000259" key="1">
    <source>
        <dbReference type="SMART" id="SM00507"/>
    </source>
</evidence>
<gene>
    <name evidence="2" type="ORF">EOD43_02780</name>
</gene>
<dbReference type="SMART" id="SM00507">
    <property type="entry name" value="HNHc"/>
    <property type="match status" value="1"/>
</dbReference>
<organism evidence="2 3">
    <name type="scientific">Sphingomonas crocodyli</name>
    <dbReference type="NCBI Taxonomy" id="1979270"/>
    <lineage>
        <taxon>Bacteria</taxon>
        <taxon>Pseudomonadati</taxon>
        <taxon>Pseudomonadota</taxon>
        <taxon>Alphaproteobacteria</taxon>
        <taxon>Sphingomonadales</taxon>
        <taxon>Sphingomonadaceae</taxon>
        <taxon>Sphingomonas</taxon>
    </lineage>
</organism>